<dbReference type="AlphaFoldDB" id="A0AAJ0LVZ5"/>
<dbReference type="PROSITE" id="PS50178">
    <property type="entry name" value="ZF_FYVE"/>
    <property type="match status" value="2"/>
</dbReference>
<organism evidence="8 9">
    <name type="scientific">Extremus antarcticus</name>
    <dbReference type="NCBI Taxonomy" id="702011"/>
    <lineage>
        <taxon>Eukaryota</taxon>
        <taxon>Fungi</taxon>
        <taxon>Dikarya</taxon>
        <taxon>Ascomycota</taxon>
        <taxon>Pezizomycotina</taxon>
        <taxon>Dothideomycetes</taxon>
        <taxon>Dothideomycetidae</taxon>
        <taxon>Mycosphaerellales</taxon>
        <taxon>Extremaceae</taxon>
        <taxon>Extremus</taxon>
    </lineage>
</organism>
<feature type="compositionally biased region" description="Polar residues" evidence="6">
    <location>
        <begin position="172"/>
        <end position="188"/>
    </location>
</feature>
<dbReference type="InterPro" id="IPR052727">
    <property type="entry name" value="Rab4/Rab5_effector"/>
</dbReference>
<protein>
    <submittedName>
        <fullName evidence="8">Carboxypeptidase Y-deficient</fullName>
    </submittedName>
</protein>
<keyword evidence="5" id="KW-0175">Coiled coil</keyword>
<dbReference type="GO" id="GO:0004180">
    <property type="term" value="F:carboxypeptidase activity"/>
    <property type="evidence" value="ECO:0007669"/>
    <property type="project" value="UniProtKB-KW"/>
</dbReference>
<evidence type="ECO:0000313" key="9">
    <source>
        <dbReference type="Proteomes" id="UP001271007"/>
    </source>
</evidence>
<feature type="region of interest" description="Disordered" evidence="6">
    <location>
        <begin position="1"/>
        <end position="71"/>
    </location>
</feature>
<dbReference type="SMART" id="SM00064">
    <property type="entry name" value="FYVE"/>
    <property type="match status" value="2"/>
</dbReference>
<feature type="region of interest" description="Disordered" evidence="6">
    <location>
        <begin position="559"/>
        <end position="604"/>
    </location>
</feature>
<accession>A0AAJ0LVZ5</accession>
<keyword evidence="3" id="KW-0862">Zinc</keyword>
<dbReference type="CDD" id="cd15737">
    <property type="entry name" value="FYVE2_Vac1p_like"/>
    <property type="match status" value="1"/>
</dbReference>
<dbReference type="InterPro" id="IPR017455">
    <property type="entry name" value="Znf_FYVE-rel"/>
</dbReference>
<dbReference type="Pfam" id="PF11464">
    <property type="entry name" value="Rbsn"/>
    <property type="match status" value="1"/>
</dbReference>
<dbReference type="GO" id="GO:0008270">
    <property type="term" value="F:zinc ion binding"/>
    <property type="evidence" value="ECO:0007669"/>
    <property type="project" value="UniProtKB-KW"/>
</dbReference>
<feature type="compositionally biased region" description="Polar residues" evidence="6">
    <location>
        <begin position="568"/>
        <end position="582"/>
    </location>
</feature>
<keyword evidence="8" id="KW-0378">Hydrolase</keyword>
<keyword evidence="9" id="KW-1185">Reference proteome</keyword>
<dbReference type="Gene3D" id="4.10.860.20">
    <property type="entry name" value="Rabenosyn, Rab binding domain"/>
    <property type="match status" value="1"/>
</dbReference>
<dbReference type="InterPro" id="IPR036531">
    <property type="entry name" value="Rbsn_Rab-bd_sf"/>
</dbReference>
<feature type="compositionally biased region" description="Low complexity" evidence="6">
    <location>
        <begin position="47"/>
        <end position="68"/>
    </location>
</feature>
<evidence type="ECO:0000256" key="2">
    <source>
        <dbReference type="ARBA" id="ARBA00022771"/>
    </source>
</evidence>
<comment type="caution">
    <text evidence="8">The sequence shown here is derived from an EMBL/GenBank/DDBJ whole genome shotgun (WGS) entry which is preliminary data.</text>
</comment>
<gene>
    <name evidence="8" type="primary">PEP7</name>
    <name evidence="8" type="ORF">LTR09_002251</name>
</gene>
<keyword evidence="8" id="KW-0121">Carboxypeptidase</keyword>
<dbReference type="Pfam" id="PF01363">
    <property type="entry name" value="FYVE"/>
    <property type="match status" value="2"/>
</dbReference>
<name>A0AAJ0LVZ5_9PEZI</name>
<evidence type="ECO:0000256" key="6">
    <source>
        <dbReference type="SAM" id="MobiDB-lite"/>
    </source>
</evidence>
<evidence type="ECO:0000256" key="1">
    <source>
        <dbReference type="ARBA" id="ARBA00022723"/>
    </source>
</evidence>
<feature type="region of interest" description="Disordered" evidence="6">
    <location>
        <begin position="172"/>
        <end position="205"/>
    </location>
</feature>
<dbReference type="SUPFAM" id="SSF57903">
    <property type="entry name" value="FYVE/PHD zinc finger"/>
    <property type="match status" value="2"/>
</dbReference>
<sequence length="682" mass="75460">MAARRSLGGGRVLGTGQSLAPPTPPSAPAQARVAARSPGAEPGPGPGLLSPSGSSLSLSSHTSGTPLSIENEDIVPRVSVDEHGSAQAAAAASSRMVCPICNEEMVMTFVPHRAGDRHIDDNHGHLEEVEQEEAKNWFEQQMKKAKKFQPLQMLNQKLRGLETFESNNDIPHQQVTIGNTTPSNNRGASPTPAPHIPATAGVLSPDPDDIITRAHWQRPTGRDSCSDPMCGKTLGGAAGQVNCRHCGKLFCEEHTMYQMKLSRAAQHEPARGMWYRVCETCYKTREGYNDRTGLERSHYEYFKVARRKTVDKQYLETSRLESRLTRLTQILADPPPPDPKQRSIWSSLVGDRDHIRNLEQTVVLWQDDATIVECPFCQQPFSGYALRRHHCRTCGKIVCGDPATGCSNEIGLDVAKQNGAAKVAVDVRLCKDCQRTIFSKADFARALAIQTPDQRAYQNLLQFEQGIRLLLPKFQRLLIPLQDPENPPSSVQLAEASKVRKRLTDAFTQYDVAARRIRDLPTESPTQARLQKAIHQQATSFLHIHMLPLKSLPRIMKHAAPKEKSTTHARTPSALSSIQYNDIANGHGSRPTSSRNSSTSSAAVTALEVEEKQLRERLMVLEEQKFFVSDMIADANKRRKFDEVGSLAQNVEDLSREIDQIQAQLAQMDFAGAYAGDNNVIK</sequence>
<evidence type="ECO:0000259" key="7">
    <source>
        <dbReference type="PROSITE" id="PS50178"/>
    </source>
</evidence>
<evidence type="ECO:0000256" key="5">
    <source>
        <dbReference type="SAM" id="Coils"/>
    </source>
</evidence>
<dbReference type="InterPro" id="IPR011011">
    <property type="entry name" value="Znf_FYVE_PHD"/>
</dbReference>
<feature type="domain" description="FYVE-type" evidence="7">
    <location>
        <begin position="221"/>
        <end position="286"/>
    </location>
</feature>
<evidence type="ECO:0000313" key="8">
    <source>
        <dbReference type="EMBL" id="KAK3057212.1"/>
    </source>
</evidence>
<dbReference type="EMBL" id="JAWDJX010000004">
    <property type="protein sequence ID" value="KAK3057212.1"/>
    <property type="molecule type" value="Genomic_DNA"/>
</dbReference>
<evidence type="ECO:0000256" key="3">
    <source>
        <dbReference type="ARBA" id="ARBA00022833"/>
    </source>
</evidence>
<feature type="coiled-coil region" evidence="5">
    <location>
        <begin position="604"/>
        <end position="671"/>
    </location>
</feature>
<reference evidence="8" key="1">
    <citation type="submission" date="2023-04" db="EMBL/GenBank/DDBJ databases">
        <title>Black Yeasts Isolated from many extreme environments.</title>
        <authorList>
            <person name="Coleine C."/>
            <person name="Stajich J.E."/>
            <person name="Selbmann L."/>
        </authorList>
    </citation>
    <scope>NUCLEOTIDE SEQUENCE</scope>
    <source>
        <strain evidence="8">CCFEE 5312</strain>
    </source>
</reference>
<proteinExistence type="predicted"/>
<feature type="domain" description="FYVE-type" evidence="7">
    <location>
        <begin position="368"/>
        <end position="438"/>
    </location>
</feature>
<dbReference type="InterPro" id="IPR013083">
    <property type="entry name" value="Znf_RING/FYVE/PHD"/>
</dbReference>
<feature type="compositionally biased region" description="Low complexity" evidence="6">
    <location>
        <begin position="589"/>
        <end position="601"/>
    </location>
</feature>
<dbReference type="InterPro" id="IPR000306">
    <property type="entry name" value="Znf_FYVE"/>
</dbReference>
<dbReference type="Gene3D" id="3.30.40.10">
    <property type="entry name" value="Zinc/RING finger domain, C3HC4 (zinc finger)"/>
    <property type="match status" value="2"/>
</dbReference>
<dbReference type="PANTHER" id="PTHR13510">
    <property type="entry name" value="FYVE-FINGER-CONTAINING RAB5 EFFECTOR PROTEIN RABENOSYN-5-RELATED"/>
    <property type="match status" value="1"/>
</dbReference>
<keyword evidence="2 4" id="KW-0863">Zinc-finger</keyword>
<dbReference type="SUPFAM" id="SSF140125">
    <property type="entry name" value="Rabenosyn-5 Rab-binding domain-like"/>
    <property type="match status" value="1"/>
</dbReference>
<dbReference type="InterPro" id="IPR021565">
    <property type="entry name" value="Rbsn_Rab-bd"/>
</dbReference>
<keyword evidence="8" id="KW-0645">Protease</keyword>
<keyword evidence="1" id="KW-0479">Metal-binding</keyword>
<dbReference type="Proteomes" id="UP001271007">
    <property type="component" value="Unassembled WGS sequence"/>
</dbReference>
<dbReference type="PANTHER" id="PTHR13510:SF44">
    <property type="entry name" value="RABENOSYN-5"/>
    <property type="match status" value="1"/>
</dbReference>
<dbReference type="CDD" id="cd15761">
    <property type="entry name" value="FYVE1_Vac1p_like"/>
    <property type="match status" value="1"/>
</dbReference>
<evidence type="ECO:0000256" key="4">
    <source>
        <dbReference type="PROSITE-ProRule" id="PRU00091"/>
    </source>
</evidence>